<dbReference type="InterPro" id="IPR054416">
    <property type="entry name" value="GST_UstS-like_C"/>
</dbReference>
<protein>
    <recommendedName>
        <fullName evidence="1">GST N-terminal domain-containing protein</fullName>
    </recommendedName>
</protein>
<dbReference type="InterPro" id="IPR036249">
    <property type="entry name" value="Thioredoxin-like_sf"/>
</dbReference>
<dbReference type="Gene3D" id="3.40.30.10">
    <property type="entry name" value="Glutaredoxin"/>
    <property type="match status" value="1"/>
</dbReference>
<dbReference type="SUPFAM" id="SSF47616">
    <property type="entry name" value="GST C-terminal domain-like"/>
    <property type="match status" value="1"/>
</dbReference>
<organism evidence="2 3">
    <name type="scientific">Mycena pura</name>
    <dbReference type="NCBI Taxonomy" id="153505"/>
    <lineage>
        <taxon>Eukaryota</taxon>
        <taxon>Fungi</taxon>
        <taxon>Dikarya</taxon>
        <taxon>Basidiomycota</taxon>
        <taxon>Agaricomycotina</taxon>
        <taxon>Agaricomycetes</taxon>
        <taxon>Agaricomycetidae</taxon>
        <taxon>Agaricales</taxon>
        <taxon>Marasmiineae</taxon>
        <taxon>Mycenaceae</taxon>
        <taxon>Mycena</taxon>
    </lineage>
</organism>
<name>A0AAD6YKH8_9AGAR</name>
<dbReference type="EMBL" id="JARJCW010000010">
    <property type="protein sequence ID" value="KAJ7220242.1"/>
    <property type="molecule type" value="Genomic_DNA"/>
</dbReference>
<dbReference type="InterPro" id="IPR036282">
    <property type="entry name" value="Glutathione-S-Trfase_C_sf"/>
</dbReference>
<gene>
    <name evidence="2" type="ORF">GGX14DRAFT_586288</name>
</gene>
<dbReference type="Pfam" id="PF22041">
    <property type="entry name" value="GST_C_7"/>
    <property type="match status" value="1"/>
</dbReference>
<evidence type="ECO:0000313" key="2">
    <source>
        <dbReference type="EMBL" id="KAJ7220242.1"/>
    </source>
</evidence>
<dbReference type="InterPro" id="IPR004045">
    <property type="entry name" value="Glutathione_S-Trfase_N"/>
</dbReference>
<keyword evidence="3" id="KW-1185">Reference proteome</keyword>
<dbReference type="SUPFAM" id="SSF52833">
    <property type="entry name" value="Thioredoxin-like"/>
    <property type="match status" value="1"/>
</dbReference>
<feature type="domain" description="GST N-terminal" evidence="1">
    <location>
        <begin position="10"/>
        <end position="101"/>
    </location>
</feature>
<sequence length="249" mass="28369">MTAQIIFYDIASTKPLTTWSGNTWKTRYALNYKGIPYKTVWVDYSEIELRSKEVGASPTRKKPDGSPNWTLPMIHDLSTGAVVADSTKIAAYLDATYPDTPRLLPPGTLGLFRGFEAAVLSLLNGTLYQYIIPGSCKLLQPSGQAALRRKREAMFGKRMEDVTPRGEDDVIEWKKVKDVFGTMDDWIKMNGEGNAFMMGDTPCYIDLWMAAYGQWVKQTVPEKWEDMKLWHGGRWAMLLRNFEKYETVL</sequence>
<dbReference type="AlphaFoldDB" id="A0AAD6YKH8"/>
<proteinExistence type="predicted"/>
<reference evidence="2" key="1">
    <citation type="submission" date="2023-03" db="EMBL/GenBank/DDBJ databases">
        <title>Massive genome expansion in bonnet fungi (Mycena s.s.) driven by repeated elements and novel gene families across ecological guilds.</title>
        <authorList>
            <consortium name="Lawrence Berkeley National Laboratory"/>
            <person name="Harder C.B."/>
            <person name="Miyauchi S."/>
            <person name="Viragh M."/>
            <person name="Kuo A."/>
            <person name="Thoen E."/>
            <person name="Andreopoulos B."/>
            <person name="Lu D."/>
            <person name="Skrede I."/>
            <person name="Drula E."/>
            <person name="Henrissat B."/>
            <person name="Morin E."/>
            <person name="Kohler A."/>
            <person name="Barry K."/>
            <person name="LaButti K."/>
            <person name="Morin E."/>
            <person name="Salamov A."/>
            <person name="Lipzen A."/>
            <person name="Mereny Z."/>
            <person name="Hegedus B."/>
            <person name="Baldrian P."/>
            <person name="Stursova M."/>
            <person name="Weitz H."/>
            <person name="Taylor A."/>
            <person name="Grigoriev I.V."/>
            <person name="Nagy L.G."/>
            <person name="Martin F."/>
            <person name="Kauserud H."/>
        </authorList>
    </citation>
    <scope>NUCLEOTIDE SEQUENCE</scope>
    <source>
        <strain evidence="2">9144</strain>
    </source>
</reference>
<dbReference type="CDD" id="cd03038">
    <property type="entry name" value="GST_N_etherase_LigE"/>
    <property type="match status" value="1"/>
</dbReference>
<evidence type="ECO:0000313" key="3">
    <source>
        <dbReference type="Proteomes" id="UP001219525"/>
    </source>
</evidence>
<dbReference type="Gene3D" id="1.20.1050.10">
    <property type="match status" value="1"/>
</dbReference>
<dbReference type="Pfam" id="PF13409">
    <property type="entry name" value="GST_N_2"/>
    <property type="match status" value="1"/>
</dbReference>
<dbReference type="PROSITE" id="PS50404">
    <property type="entry name" value="GST_NTER"/>
    <property type="match status" value="1"/>
</dbReference>
<accession>A0AAD6YKH8</accession>
<dbReference type="Proteomes" id="UP001219525">
    <property type="component" value="Unassembled WGS sequence"/>
</dbReference>
<evidence type="ECO:0000259" key="1">
    <source>
        <dbReference type="PROSITE" id="PS50404"/>
    </source>
</evidence>
<comment type="caution">
    <text evidence="2">The sequence shown here is derived from an EMBL/GenBank/DDBJ whole genome shotgun (WGS) entry which is preliminary data.</text>
</comment>